<protein>
    <submittedName>
        <fullName evidence="1">Uncharacterized protein</fullName>
    </submittedName>
</protein>
<evidence type="ECO:0000313" key="1">
    <source>
        <dbReference type="EMBL" id="SVC53837.1"/>
    </source>
</evidence>
<name>A0A382N143_9ZZZZ</name>
<sequence>MKSVTPGSVPPNKMALLALALLAVSPVCLAAQEPESTIESQGQE</sequence>
<gene>
    <name evidence="1" type="ORF">METZ01_LOCUS306691</name>
</gene>
<dbReference type="AlphaFoldDB" id="A0A382N143"/>
<organism evidence="1">
    <name type="scientific">marine metagenome</name>
    <dbReference type="NCBI Taxonomy" id="408172"/>
    <lineage>
        <taxon>unclassified sequences</taxon>
        <taxon>metagenomes</taxon>
        <taxon>ecological metagenomes</taxon>
    </lineage>
</organism>
<proteinExistence type="predicted"/>
<dbReference type="EMBL" id="UINC01096718">
    <property type="protein sequence ID" value="SVC53837.1"/>
    <property type="molecule type" value="Genomic_DNA"/>
</dbReference>
<reference evidence="1" key="1">
    <citation type="submission" date="2018-05" db="EMBL/GenBank/DDBJ databases">
        <authorList>
            <person name="Lanie J.A."/>
            <person name="Ng W.-L."/>
            <person name="Kazmierczak K.M."/>
            <person name="Andrzejewski T.M."/>
            <person name="Davidsen T.M."/>
            <person name="Wayne K.J."/>
            <person name="Tettelin H."/>
            <person name="Glass J.I."/>
            <person name="Rusch D."/>
            <person name="Podicherti R."/>
            <person name="Tsui H.-C.T."/>
            <person name="Winkler M.E."/>
        </authorList>
    </citation>
    <scope>NUCLEOTIDE SEQUENCE</scope>
</reference>
<accession>A0A382N143</accession>